<feature type="region of interest" description="Disordered" evidence="1">
    <location>
        <begin position="1"/>
        <end position="214"/>
    </location>
</feature>
<evidence type="ECO:0000313" key="3">
    <source>
        <dbReference type="Proteomes" id="UP000807115"/>
    </source>
</evidence>
<comment type="caution">
    <text evidence="2">The sequence shown here is derived from an EMBL/GenBank/DDBJ whole genome shotgun (WGS) entry which is preliminary data.</text>
</comment>
<gene>
    <name evidence="2" type="ORF">BDA96_07G208500</name>
</gene>
<feature type="compositionally biased region" description="Basic residues" evidence="1">
    <location>
        <begin position="182"/>
        <end position="191"/>
    </location>
</feature>
<feature type="compositionally biased region" description="Basic residues" evidence="1">
    <location>
        <begin position="127"/>
        <end position="141"/>
    </location>
</feature>
<feature type="compositionally biased region" description="Basic and acidic residues" evidence="1">
    <location>
        <begin position="192"/>
        <end position="202"/>
    </location>
</feature>
<sequence length="230" mass="25531">DHRTGRQAAALGRFGSDVLRSSSWNKAGTRPRVSRTAQQTPPPPLPEHRQQHGTADGRLRSPVRCPRAHAPLHSPRHGRQTASDFTVADPHSTPPGAAPAPLMQRPPPPSTLRARALLHCSLPVPTPKRRGPRPRAAHPPHPKGSSRATTEARPTRGRKVGQALTRRNPRKNQPFPPPNQRVTRRPHHTLLRTRDPPDETKRPRTPPQARPDFLLLVHTSVPLLPARRLE</sequence>
<evidence type="ECO:0000256" key="1">
    <source>
        <dbReference type="SAM" id="MobiDB-lite"/>
    </source>
</evidence>
<reference evidence="2" key="1">
    <citation type="journal article" date="2019" name="BMC Genomics">
        <title>A new reference genome for Sorghum bicolor reveals high levels of sequence similarity between sweet and grain genotypes: implications for the genetics of sugar metabolism.</title>
        <authorList>
            <person name="Cooper E.A."/>
            <person name="Brenton Z.W."/>
            <person name="Flinn B.S."/>
            <person name="Jenkins J."/>
            <person name="Shu S."/>
            <person name="Flowers D."/>
            <person name="Luo F."/>
            <person name="Wang Y."/>
            <person name="Xia P."/>
            <person name="Barry K."/>
            <person name="Daum C."/>
            <person name="Lipzen A."/>
            <person name="Yoshinaga Y."/>
            <person name="Schmutz J."/>
            <person name="Saski C."/>
            <person name="Vermerris W."/>
            <person name="Kresovich S."/>
        </authorList>
    </citation>
    <scope>NUCLEOTIDE SEQUENCE</scope>
</reference>
<evidence type="ECO:0000313" key="2">
    <source>
        <dbReference type="EMBL" id="KAG0524407.1"/>
    </source>
</evidence>
<organism evidence="2 3">
    <name type="scientific">Sorghum bicolor</name>
    <name type="common">Sorghum</name>
    <name type="synonym">Sorghum vulgare</name>
    <dbReference type="NCBI Taxonomy" id="4558"/>
    <lineage>
        <taxon>Eukaryota</taxon>
        <taxon>Viridiplantae</taxon>
        <taxon>Streptophyta</taxon>
        <taxon>Embryophyta</taxon>
        <taxon>Tracheophyta</taxon>
        <taxon>Spermatophyta</taxon>
        <taxon>Magnoliopsida</taxon>
        <taxon>Liliopsida</taxon>
        <taxon>Poales</taxon>
        <taxon>Poaceae</taxon>
        <taxon>PACMAD clade</taxon>
        <taxon>Panicoideae</taxon>
        <taxon>Andropogonodae</taxon>
        <taxon>Andropogoneae</taxon>
        <taxon>Sorghinae</taxon>
        <taxon>Sorghum</taxon>
    </lineage>
</organism>
<accession>A0A921QPF4</accession>
<proteinExistence type="predicted"/>
<reference evidence="2" key="2">
    <citation type="submission" date="2020-10" db="EMBL/GenBank/DDBJ databases">
        <authorList>
            <person name="Cooper E.A."/>
            <person name="Brenton Z.W."/>
            <person name="Flinn B.S."/>
            <person name="Jenkins J."/>
            <person name="Shu S."/>
            <person name="Flowers D."/>
            <person name="Luo F."/>
            <person name="Wang Y."/>
            <person name="Xia P."/>
            <person name="Barry K."/>
            <person name="Daum C."/>
            <person name="Lipzen A."/>
            <person name="Yoshinaga Y."/>
            <person name="Schmutz J."/>
            <person name="Saski C."/>
            <person name="Vermerris W."/>
            <person name="Kresovich S."/>
        </authorList>
    </citation>
    <scope>NUCLEOTIDE SEQUENCE</scope>
</reference>
<feature type="compositionally biased region" description="Basic and acidic residues" evidence="1">
    <location>
        <begin position="46"/>
        <end position="59"/>
    </location>
</feature>
<dbReference type="Proteomes" id="UP000807115">
    <property type="component" value="Chromosome 7"/>
</dbReference>
<feature type="compositionally biased region" description="Pro residues" evidence="1">
    <location>
        <begin position="92"/>
        <end position="110"/>
    </location>
</feature>
<name>A0A921QPF4_SORBI</name>
<dbReference type="EMBL" id="CM027686">
    <property type="protein sequence ID" value="KAG0524407.1"/>
    <property type="molecule type" value="Genomic_DNA"/>
</dbReference>
<feature type="non-terminal residue" evidence="2">
    <location>
        <position position="1"/>
    </location>
</feature>
<dbReference type="AlphaFoldDB" id="A0A921QPF4"/>
<protein>
    <submittedName>
        <fullName evidence="2">Uncharacterized protein</fullName>
    </submittedName>
</protein>